<evidence type="ECO:0000256" key="14">
    <source>
        <dbReference type="SAM" id="Phobius"/>
    </source>
</evidence>
<evidence type="ECO:0000256" key="6">
    <source>
        <dbReference type="ARBA" id="ARBA00022670"/>
    </source>
</evidence>
<evidence type="ECO:0000256" key="1">
    <source>
        <dbReference type="ARBA" id="ARBA00004167"/>
    </source>
</evidence>
<keyword evidence="7 14" id="KW-0812">Transmembrane</keyword>
<dbReference type="InterPro" id="IPR001460">
    <property type="entry name" value="PCN-bd_Tpept"/>
</dbReference>
<evidence type="ECO:0000256" key="12">
    <source>
        <dbReference type="ARBA" id="ARBA00023136"/>
    </source>
</evidence>
<keyword evidence="9" id="KW-0133">Cell shape</keyword>
<evidence type="ECO:0000259" key="16">
    <source>
        <dbReference type="Pfam" id="PF03717"/>
    </source>
</evidence>
<dbReference type="FunFam" id="3.40.710.10:FF:000024">
    <property type="entry name" value="Penicillin-binding protein 2"/>
    <property type="match status" value="1"/>
</dbReference>
<evidence type="ECO:0000313" key="17">
    <source>
        <dbReference type="EMBL" id="CUT17250.1"/>
    </source>
</evidence>
<dbReference type="GO" id="GO:0071972">
    <property type="term" value="F:peptidoglycan L,D-transpeptidase activity"/>
    <property type="evidence" value="ECO:0007669"/>
    <property type="project" value="TreeGrafter"/>
</dbReference>
<keyword evidence="8" id="KW-0378">Hydrolase</keyword>
<dbReference type="PANTHER" id="PTHR30627">
    <property type="entry name" value="PEPTIDOGLYCAN D,D-TRANSPEPTIDASE"/>
    <property type="match status" value="1"/>
</dbReference>
<dbReference type="Gene3D" id="3.30.1390.30">
    <property type="entry name" value="Penicillin-binding protein 2a, domain 3"/>
    <property type="match status" value="1"/>
</dbReference>
<feature type="domain" description="Penicillin-binding protein transpeptidase" evidence="15">
    <location>
        <begin position="267"/>
        <end position="599"/>
    </location>
</feature>
<keyword evidence="4" id="KW-0997">Cell inner membrane</keyword>
<dbReference type="GO" id="GO:0008360">
    <property type="term" value="P:regulation of cell shape"/>
    <property type="evidence" value="ECO:0007669"/>
    <property type="project" value="UniProtKB-KW"/>
</dbReference>
<dbReference type="Pfam" id="PF00905">
    <property type="entry name" value="Transpeptidase"/>
    <property type="match status" value="1"/>
</dbReference>
<dbReference type="AlphaFoldDB" id="A0A0S4M303"/>
<dbReference type="GO" id="GO:0005886">
    <property type="term" value="C:plasma membrane"/>
    <property type="evidence" value="ECO:0007669"/>
    <property type="project" value="UniProtKB-SubCell"/>
</dbReference>
<protein>
    <submittedName>
        <fullName evidence="17">Penicillin-binding protein 2</fullName>
    </submittedName>
</protein>
<feature type="domain" description="Penicillin-binding protein dimerisation" evidence="16">
    <location>
        <begin position="59"/>
        <end position="233"/>
    </location>
</feature>
<dbReference type="InterPro" id="IPR036138">
    <property type="entry name" value="PBP_dimer_sf"/>
</dbReference>
<keyword evidence="11 14" id="KW-1133">Transmembrane helix</keyword>
<dbReference type="SUPFAM" id="SSF56519">
    <property type="entry name" value="Penicillin binding protein dimerisation domain"/>
    <property type="match status" value="1"/>
</dbReference>
<evidence type="ECO:0000256" key="10">
    <source>
        <dbReference type="ARBA" id="ARBA00022984"/>
    </source>
</evidence>
<dbReference type="Gene3D" id="3.90.1310.10">
    <property type="entry name" value="Penicillin-binding protein 2a (Domain 2)"/>
    <property type="match status" value="1"/>
</dbReference>
<evidence type="ECO:0000256" key="3">
    <source>
        <dbReference type="ARBA" id="ARBA00022475"/>
    </source>
</evidence>
<keyword evidence="3" id="KW-1003">Cell membrane</keyword>
<evidence type="ECO:0000256" key="11">
    <source>
        <dbReference type="ARBA" id="ARBA00022989"/>
    </source>
</evidence>
<dbReference type="InterPro" id="IPR012338">
    <property type="entry name" value="Beta-lactam/transpept-like"/>
</dbReference>
<keyword evidence="6" id="KW-0645">Protease</keyword>
<accession>A0A0S4M303</accession>
<evidence type="ECO:0000256" key="9">
    <source>
        <dbReference type="ARBA" id="ARBA00022960"/>
    </source>
</evidence>
<keyword evidence="13" id="KW-0961">Cell wall biogenesis/degradation</keyword>
<dbReference type="InterPro" id="IPR017790">
    <property type="entry name" value="Penicillin-binding_protein_2"/>
</dbReference>
<dbReference type="Pfam" id="PF03717">
    <property type="entry name" value="PBP_dimer"/>
    <property type="match status" value="1"/>
</dbReference>
<keyword evidence="10" id="KW-0573">Peptidoglycan synthesis</keyword>
<keyword evidence="5" id="KW-0121">Carboxypeptidase</keyword>
<organism evidence="17 18">
    <name type="scientific">Candidatus Ichthyocystis hellenicum</name>
    <dbReference type="NCBI Taxonomy" id="1561003"/>
    <lineage>
        <taxon>Bacteria</taxon>
        <taxon>Pseudomonadati</taxon>
        <taxon>Pseudomonadota</taxon>
        <taxon>Betaproteobacteria</taxon>
        <taxon>Burkholderiales</taxon>
        <taxon>Candidatus Ichthyocystis</taxon>
    </lineage>
</organism>
<dbReference type="GO" id="GO:0006508">
    <property type="term" value="P:proteolysis"/>
    <property type="evidence" value="ECO:0007669"/>
    <property type="project" value="UniProtKB-KW"/>
</dbReference>
<reference evidence="18" key="1">
    <citation type="submission" date="2015-11" db="EMBL/GenBank/DDBJ databases">
        <authorList>
            <person name="Seth-Smith H.M.B."/>
        </authorList>
    </citation>
    <scope>NUCLEOTIDE SEQUENCE [LARGE SCALE GENOMIC DNA]</scope>
    <source>
        <strain evidence="18">2013Ark11</strain>
    </source>
</reference>
<name>A0A0S4M303_9BURK</name>
<evidence type="ECO:0000256" key="13">
    <source>
        <dbReference type="ARBA" id="ARBA00023316"/>
    </source>
</evidence>
<gene>
    <name evidence="17" type="primary">mrdA</name>
    <name evidence="17" type="ORF">Ark11_0401</name>
</gene>
<dbReference type="EMBL" id="LN906597">
    <property type="protein sequence ID" value="CUT17250.1"/>
    <property type="molecule type" value="Genomic_DNA"/>
</dbReference>
<keyword evidence="12 14" id="KW-0472">Membrane</keyword>
<dbReference type="RefSeq" id="WP_092342154.1">
    <property type="nucleotide sequence ID" value="NZ_FLSL01000086.1"/>
</dbReference>
<dbReference type="GO" id="GO:0008658">
    <property type="term" value="F:penicillin binding"/>
    <property type="evidence" value="ECO:0007669"/>
    <property type="project" value="InterPro"/>
</dbReference>
<dbReference type="Proteomes" id="UP000198651">
    <property type="component" value="Chromosome I"/>
</dbReference>
<evidence type="ECO:0000256" key="2">
    <source>
        <dbReference type="ARBA" id="ARBA00004236"/>
    </source>
</evidence>
<dbReference type="InterPro" id="IPR050515">
    <property type="entry name" value="Beta-lactam/transpept"/>
</dbReference>
<dbReference type="PATRIC" id="fig|1561003.3.peg.411"/>
<sequence>MTYFRDSQLSTISFRIVVVAISLFLFVAIVVVHLFDIQVLRHSFYKKLADDNRIVLIPVQPSRGLIKDRDGRVVADNKLHYTLDVKSNYLASHPDLLDRFSLFFPITSEDKKAIFAALRGSQHGDQYITIKEDLTDSDVSSFSSYRFLFPYIYLGTHFFRYYPYGDVASHLMGYMGNISDKDWKNLEETNSAGNYRGTMFIGQQGVEKQYEAYLHGFTGYSASEVTAAGQVVRPVGNHPPQDGSDIYLTIDFPLQQFADSLMKGKRGAIVVLQPKTGEILALSSSPNVDPNLFSRGIDSKHWKNYIRNVNHPLINRVTSSLYAPGSTYKPYVALAALMLGYRTQYQTIDDTGYFILGNHKFRDDTKGGHGRINISDAIALSCDVYFFQLAHEMGPDVIHDFNKQFGFGDKTGIDLPYELSGILPSRSWKKSHIHQNWYDGDSVSLGVGQGYNAFTPIQVAQAVQVLSNHGEMMQLHIVKAIQGQDRVVPILPIKKRVMKWDDKVGNVIIQSMRRVCKSGTARDVFKNVSYSVAGKTGTAQVVNMKGNYNPNEVDEFERDHSWFIAFSPVDNPEIALVVLVENGGWGAKSAAPVARKIMDFYYYHRDDT</sequence>
<feature type="transmembrane region" description="Helical" evidence="14">
    <location>
        <begin position="12"/>
        <end position="35"/>
    </location>
</feature>
<dbReference type="SUPFAM" id="SSF56601">
    <property type="entry name" value="beta-lactamase/transpeptidase-like"/>
    <property type="match status" value="1"/>
</dbReference>
<dbReference type="GO" id="GO:0009002">
    <property type="term" value="F:serine-type D-Ala-D-Ala carboxypeptidase activity"/>
    <property type="evidence" value="ECO:0007669"/>
    <property type="project" value="InterPro"/>
</dbReference>
<dbReference type="GO" id="GO:0071555">
    <property type="term" value="P:cell wall organization"/>
    <property type="evidence" value="ECO:0007669"/>
    <property type="project" value="UniProtKB-KW"/>
</dbReference>
<proteinExistence type="predicted"/>
<keyword evidence="18" id="KW-1185">Reference proteome</keyword>
<evidence type="ECO:0000256" key="7">
    <source>
        <dbReference type="ARBA" id="ARBA00022692"/>
    </source>
</evidence>
<dbReference type="PANTHER" id="PTHR30627:SF2">
    <property type="entry name" value="PEPTIDOGLYCAN D,D-TRANSPEPTIDASE MRDA"/>
    <property type="match status" value="1"/>
</dbReference>
<evidence type="ECO:0000256" key="4">
    <source>
        <dbReference type="ARBA" id="ARBA00022519"/>
    </source>
</evidence>
<evidence type="ECO:0000256" key="5">
    <source>
        <dbReference type="ARBA" id="ARBA00022645"/>
    </source>
</evidence>
<evidence type="ECO:0000259" key="15">
    <source>
        <dbReference type="Pfam" id="PF00905"/>
    </source>
</evidence>
<dbReference type="STRING" id="1561003.Ark11_0401"/>
<dbReference type="OrthoDB" id="9766847at2"/>
<dbReference type="NCBIfam" id="TIGR03423">
    <property type="entry name" value="pbp2_mrdA"/>
    <property type="match status" value="1"/>
</dbReference>
<evidence type="ECO:0000256" key="8">
    <source>
        <dbReference type="ARBA" id="ARBA00022801"/>
    </source>
</evidence>
<evidence type="ECO:0000313" key="18">
    <source>
        <dbReference type="Proteomes" id="UP000198651"/>
    </source>
</evidence>
<dbReference type="InterPro" id="IPR005311">
    <property type="entry name" value="PBP_dimer"/>
</dbReference>
<comment type="subcellular location">
    <subcellularLocation>
        <location evidence="2">Cell membrane</location>
    </subcellularLocation>
    <subcellularLocation>
        <location evidence="1">Membrane</location>
        <topology evidence="1">Single-pass membrane protein</topology>
    </subcellularLocation>
</comment>
<dbReference type="Gene3D" id="3.40.710.10">
    <property type="entry name" value="DD-peptidase/beta-lactamase superfamily"/>
    <property type="match status" value="1"/>
</dbReference>
<dbReference type="GO" id="GO:0009252">
    <property type="term" value="P:peptidoglycan biosynthetic process"/>
    <property type="evidence" value="ECO:0007669"/>
    <property type="project" value="UniProtKB-KW"/>
</dbReference>